<dbReference type="AlphaFoldDB" id="H1KG01"/>
<evidence type="ECO:0000313" key="1">
    <source>
        <dbReference type="EMBL" id="EHP93570.1"/>
    </source>
</evidence>
<name>H1KG01_METEX</name>
<dbReference type="PATRIC" id="fig|882800.3.peg.1531"/>
<dbReference type="Proteomes" id="UP000004382">
    <property type="component" value="Unassembled WGS sequence"/>
</dbReference>
<reference evidence="1 2" key="1">
    <citation type="submission" date="2011-09" db="EMBL/GenBank/DDBJ databases">
        <title>The draft genome of Methylobacterium extorquens DSM 13060.</title>
        <authorList>
            <consortium name="US DOE Joint Genome Institute (JGI-PGF)"/>
            <person name="Lucas S."/>
            <person name="Han J."/>
            <person name="Lapidus A."/>
            <person name="Cheng J.-F."/>
            <person name="Goodwin L."/>
            <person name="Pitluck S."/>
            <person name="Peters L."/>
            <person name="Land M.L."/>
            <person name="Hauser L."/>
            <person name="Koskimaki J."/>
            <person name="Halonen O."/>
            <person name="Pirttila A."/>
            <person name="Frank C."/>
            <person name="Woyke T.J."/>
        </authorList>
    </citation>
    <scope>NUCLEOTIDE SEQUENCE [LARGE SCALE GENOMIC DNA]</scope>
    <source>
        <strain evidence="1 2">DSM 13060</strain>
    </source>
</reference>
<sequence length="136" mass="13953">MSETCEAIGIVVDESVATLADALREPLGPQGEDAPSLDRVGCSGLPLRHQVVAALAEAIPGFRMTVAEARRAPRPAIAPLADLGTESLGTAGGQFVDGLGEAFGVDLSGGALKGLVASMLAAWVEHEGWRAIPEPR</sequence>
<proteinExistence type="predicted"/>
<dbReference type="EMBL" id="AGJK01000028">
    <property type="protein sequence ID" value="EHP93570.1"/>
    <property type="molecule type" value="Genomic_DNA"/>
</dbReference>
<protein>
    <submittedName>
        <fullName evidence="1">Uncharacterized protein</fullName>
    </submittedName>
</protein>
<gene>
    <name evidence="1" type="ORF">MetexDRAFT_1563</name>
</gene>
<dbReference type="RefSeq" id="WP_003598562.1">
    <property type="nucleotide sequence ID" value="NZ_AGJK01000028.1"/>
</dbReference>
<evidence type="ECO:0000313" key="2">
    <source>
        <dbReference type="Proteomes" id="UP000004382"/>
    </source>
</evidence>
<organism evidence="1 2">
    <name type="scientific">Methylorubrum extorquens DSM 13060</name>
    <dbReference type="NCBI Taxonomy" id="882800"/>
    <lineage>
        <taxon>Bacteria</taxon>
        <taxon>Pseudomonadati</taxon>
        <taxon>Pseudomonadota</taxon>
        <taxon>Alphaproteobacteria</taxon>
        <taxon>Hyphomicrobiales</taxon>
        <taxon>Methylobacteriaceae</taxon>
        <taxon>Methylorubrum</taxon>
    </lineage>
</organism>
<accession>H1KG01</accession>
<comment type="caution">
    <text evidence="1">The sequence shown here is derived from an EMBL/GenBank/DDBJ whole genome shotgun (WGS) entry which is preliminary data.</text>
</comment>